<dbReference type="Proteomes" id="UP001058974">
    <property type="component" value="Chromosome 7"/>
</dbReference>
<organism evidence="1 2">
    <name type="scientific">Pisum sativum</name>
    <name type="common">Garden pea</name>
    <name type="synonym">Lathyrus oleraceus</name>
    <dbReference type="NCBI Taxonomy" id="3888"/>
    <lineage>
        <taxon>Eukaryota</taxon>
        <taxon>Viridiplantae</taxon>
        <taxon>Streptophyta</taxon>
        <taxon>Embryophyta</taxon>
        <taxon>Tracheophyta</taxon>
        <taxon>Spermatophyta</taxon>
        <taxon>Magnoliopsida</taxon>
        <taxon>eudicotyledons</taxon>
        <taxon>Gunneridae</taxon>
        <taxon>Pentapetalae</taxon>
        <taxon>rosids</taxon>
        <taxon>fabids</taxon>
        <taxon>Fabales</taxon>
        <taxon>Fabaceae</taxon>
        <taxon>Papilionoideae</taxon>
        <taxon>50 kb inversion clade</taxon>
        <taxon>NPAAA clade</taxon>
        <taxon>Hologalegina</taxon>
        <taxon>IRL clade</taxon>
        <taxon>Fabeae</taxon>
        <taxon>Lathyrus</taxon>
    </lineage>
</organism>
<comment type="caution">
    <text evidence="1">The sequence shown here is derived from an EMBL/GenBank/DDBJ whole genome shotgun (WGS) entry which is preliminary data.</text>
</comment>
<dbReference type="PANTHER" id="PTHR39741:SF2">
    <property type="entry name" value="F-BOX DOMAIN-CONTAINING PROTEIN"/>
    <property type="match status" value="1"/>
</dbReference>
<name>A0A9D5A1K5_PEA</name>
<keyword evidence="2" id="KW-1185">Reference proteome</keyword>
<dbReference type="GO" id="GO:0003676">
    <property type="term" value="F:nucleic acid binding"/>
    <property type="evidence" value="ECO:0007669"/>
    <property type="project" value="InterPro"/>
</dbReference>
<proteinExistence type="predicted"/>
<reference evidence="1 2" key="1">
    <citation type="journal article" date="2022" name="Nat. Genet.">
        <title>Improved pea reference genome and pan-genome highlight genomic features and evolutionary characteristics.</title>
        <authorList>
            <person name="Yang T."/>
            <person name="Liu R."/>
            <person name="Luo Y."/>
            <person name="Hu S."/>
            <person name="Wang D."/>
            <person name="Wang C."/>
            <person name="Pandey M.K."/>
            <person name="Ge S."/>
            <person name="Xu Q."/>
            <person name="Li N."/>
            <person name="Li G."/>
            <person name="Huang Y."/>
            <person name="Saxena R.K."/>
            <person name="Ji Y."/>
            <person name="Li M."/>
            <person name="Yan X."/>
            <person name="He Y."/>
            <person name="Liu Y."/>
            <person name="Wang X."/>
            <person name="Xiang C."/>
            <person name="Varshney R.K."/>
            <person name="Ding H."/>
            <person name="Gao S."/>
            <person name="Zong X."/>
        </authorList>
    </citation>
    <scope>NUCLEOTIDE SEQUENCE [LARGE SCALE GENOMIC DNA]</scope>
    <source>
        <strain evidence="1 2">cv. Zhongwan 6</strain>
    </source>
</reference>
<protein>
    <submittedName>
        <fullName evidence="1">Uncharacterized protein</fullName>
    </submittedName>
</protein>
<sequence>MNNCISQAICASSTNDNIRERLRNTLEPRDITEHEPSYWSSIGLSDPSVTETLLYRLHSKICLVTEIHVQAFQDYFNEGFPIYSAKAIQFRLSWASDPTRHGIPYTSPVFPMSQVSWVSEQLLRLATPHAFGPVSPPSIVAPTPGDTAALASLGNNQNRLRGGSSNSKPRPKCDHCNRLGHTIDRCWKLHGRPPRQVNAAQIDNPNTMQTLPSLQSPTPSYEDFLKWCQNNQTSGSTRILCIGGFFASGAVGKCSRNSRK</sequence>
<dbReference type="GO" id="GO:0008270">
    <property type="term" value="F:zinc ion binding"/>
    <property type="evidence" value="ECO:0007669"/>
    <property type="project" value="InterPro"/>
</dbReference>
<dbReference type="PANTHER" id="PTHR39741">
    <property type="entry name" value="F-BOX DOMAIN CONTAINING PROTEIN, EXPRESSED"/>
    <property type="match status" value="1"/>
</dbReference>
<dbReference type="Gramene" id="Psat07G0516800-T1">
    <property type="protein sequence ID" value="KAI5389765.1"/>
    <property type="gene ID" value="KIW84_075168"/>
</dbReference>
<accession>A0A9D5A1K5</accession>
<dbReference type="AlphaFoldDB" id="A0A9D5A1K5"/>
<dbReference type="SUPFAM" id="SSF57756">
    <property type="entry name" value="Retrovirus zinc finger-like domains"/>
    <property type="match status" value="1"/>
</dbReference>
<gene>
    <name evidence="1" type="ORF">KIW84_075168</name>
</gene>
<evidence type="ECO:0000313" key="1">
    <source>
        <dbReference type="EMBL" id="KAI5389765.1"/>
    </source>
</evidence>
<dbReference type="InterPro" id="IPR055336">
    <property type="entry name" value="At4g00755-like"/>
</dbReference>
<dbReference type="EMBL" id="JAMSHJ010000007">
    <property type="protein sequence ID" value="KAI5389765.1"/>
    <property type="molecule type" value="Genomic_DNA"/>
</dbReference>
<evidence type="ECO:0000313" key="2">
    <source>
        <dbReference type="Proteomes" id="UP001058974"/>
    </source>
</evidence>
<dbReference type="InterPro" id="IPR036875">
    <property type="entry name" value="Znf_CCHC_sf"/>
</dbReference>